<evidence type="ECO:0000313" key="2">
    <source>
        <dbReference type="EMBL" id="CAB3368004.1"/>
    </source>
</evidence>
<protein>
    <recommendedName>
        <fullName evidence="4">O-acyltransferase WSD1 C-terminal domain-containing protein</fullName>
    </recommendedName>
</protein>
<feature type="transmembrane region" description="Helical" evidence="1">
    <location>
        <begin position="54"/>
        <end position="81"/>
    </location>
</feature>
<dbReference type="EMBL" id="CADEPI010000035">
    <property type="protein sequence ID" value="CAB3368004.1"/>
    <property type="molecule type" value="Genomic_DNA"/>
</dbReference>
<dbReference type="GO" id="GO:0019432">
    <property type="term" value="P:triglyceride biosynthetic process"/>
    <property type="evidence" value="ECO:0007669"/>
    <property type="project" value="TreeGrafter"/>
</dbReference>
<keyword evidence="3" id="KW-1185">Reference proteome</keyword>
<evidence type="ECO:0008006" key="4">
    <source>
        <dbReference type="Google" id="ProtNLM"/>
    </source>
</evidence>
<accession>A0A8S1CCI0</accession>
<proteinExistence type="predicted"/>
<name>A0A8S1CCI0_9INSE</name>
<evidence type="ECO:0000256" key="1">
    <source>
        <dbReference type="SAM" id="Phobius"/>
    </source>
</evidence>
<dbReference type="PANTHER" id="PTHR31650">
    <property type="entry name" value="O-ACYLTRANSFERASE (WSD1-LIKE) FAMILY PROTEIN"/>
    <property type="match status" value="1"/>
</dbReference>
<dbReference type="InterPro" id="IPR045034">
    <property type="entry name" value="O-acyltransferase_WSD1-like"/>
</dbReference>
<sequence length="701" mass="78217">MPVHLPQSTRVHSFIFTPVKRRRRERRSSLLLEMAARGEWAVRAAEEKTGIGKLAMHVLAVAATFALIPFLLISAIGVAVFRRLLRWLMAQFFPDLEMDLSPSVRAASDTMRNQAMVAVLAHFRGTCDLDFVKGKILEEVVERRDEDGKQLFPKLKTVLTIKWHMYMWLHKPEAFNIDNHVVLGSRHFRGRPLSEGNIQDYVSDIVSKGMPPNAPPWQVVLIPVSGGANSPSFYALLRLHHLLANENAALRDLLAGDWGWGDRPVVPRAHATASIFNAAATSLRSAWQRLRAEKDPVAGNKSLHMPLLDTLAVVLLIIVTDSVYAVLKTEPWIKLHQPKVWLHSLRVQADRRDLTLRKFLNLTFQACFPTHLLVVGVRLLFASVRLFLQGPLLLLQLVRDQKSNLLGEFIREALFWMRVAFEAPLVVLKELFANVRKPARAHQSLCGRKLVSWSEPVSFQLVERVALASDSTPAEVLLASALNALRDYFHRQGLMAPCTSVQPPGASGVFVLPPPLAAQSGLASLREVKRHVEATRRQPALVIASAWFKKYLTTFMPSPLVTVALNCLTRRYAATIMTCAPEVLRSGQASLWGYRMDNVLLWRPPQANISKCRANIKELMISAGVSLCVVRSGENVRLAMMADQGTWPHQAALPASFLAHLKEMAASLRVQSRNSTPRNSPPPAPATIPALLRLEEESLVD</sequence>
<dbReference type="AlphaFoldDB" id="A0A8S1CCI0"/>
<dbReference type="OrthoDB" id="8196708at2759"/>
<dbReference type="GO" id="GO:0005886">
    <property type="term" value="C:plasma membrane"/>
    <property type="evidence" value="ECO:0007669"/>
    <property type="project" value="TreeGrafter"/>
</dbReference>
<dbReference type="GO" id="GO:0008374">
    <property type="term" value="F:O-acyltransferase activity"/>
    <property type="evidence" value="ECO:0007669"/>
    <property type="project" value="InterPro"/>
</dbReference>
<keyword evidence="1" id="KW-0472">Membrane</keyword>
<reference evidence="2 3" key="1">
    <citation type="submission" date="2020-04" db="EMBL/GenBank/DDBJ databases">
        <authorList>
            <person name="Alioto T."/>
            <person name="Alioto T."/>
            <person name="Gomez Garrido J."/>
        </authorList>
    </citation>
    <scope>NUCLEOTIDE SEQUENCE [LARGE SCALE GENOMIC DNA]</scope>
</reference>
<keyword evidence="1" id="KW-1133">Transmembrane helix</keyword>
<evidence type="ECO:0000313" key="3">
    <source>
        <dbReference type="Proteomes" id="UP000494165"/>
    </source>
</evidence>
<comment type="caution">
    <text evidence="2">The sequence shown here is derived from an EMBL/GenBank/DDBJ whole genome shotgun (WGS) entry which is preliminary data.</text>
</comment>
<gene>
    <name evidence="2" type="ORF">CLODIP_2_CD08401</name>
</gene>
<dbReference type="Proteomes" id="UP000494165">
    <property type="component" value="Unassembled WGS sequence"/>
</dbReference>
<keyword evidence="1" id="KW-0812">Transmembrane</keyword>
<dbReference type="PANTHER" id="PTHR31650:SF23">
    <property type="entry name" value="GH11223P"/>
    <property type="match status" value="1"/>
</dbReference>
<organism evidence="2 3">
    <name type="scientific">Cloeon dipterum</name>
    <dbReference type="NCBI Taxonomy" id="197152"/>
    <lineage>
        <taxon>Eukaryota</taxon>
        <taxon>Metazoa</taxon>
        <taxon>Ecdysozoa</taxon>
        <taxon>Arthropoda</taxon>
        <taxon>Hexapoda</taxon>
        <taxon>Insecta</taxon>
        <taxon>Pterygota</taxon>
        <taxon>Palaeoptera</taxon>
        <taxon>Ephemeroptera</taxon>
        <taxon>Pisciforma</taxon>
        <taxon>Baetidae</taxon>
        <taxon>Cloeon</taxon>
    </lineage>
</organism>